<reference evidence="3" key="1">
    <citation type="journal article" date="2020" name="Stud. Mycol.">
        <title>101 Dothideomycetes genomes: a test case for predicting lifestyles and emergence of pathogens.</title>
        <authorList>
            <person name="Haridas S."/>
            <person name="Albert R."/>
            <person name="Binder M."/>
            <person name="Bloem J."/>
            <person name="Labutti K."/>
            <person name="Salamov A."/>
            <person name="Andreopoulos B."/>
            <person name="Baker S."/>
            <person name="Barry K."/>
            <person name="Bills G."/>
            <person name="Bluhm B."/>
            <person name="Cannon C."/>
            <person name="Castanera R."/>
            <person name="Culley D."/>
            <person name="Daum C."/>
            <person name="Ezra D."/>
            <person name="Gonzalez J."/>
            <person name="Henrissat B."/>
            <person name="Kuo A."/>
            <person name="Liang C."/>
            <person name="Lipzen A."/>
            <person name="Lutzoni F."/>
            <person name="Magnuson J."/>
            <person name="Mondo S."/>
            <person name="Nolan M."/>
            <person name="Ohm R."/>
            <person name="Pangilinan J."/>
            <person name="Park H.-J."/>
            <person name="Ramirez L."/>
            <person name="Alfaro M."/>
            <person name="Sun H."/>
            <person name="Tritt A."/>
            <person name="Yoshinaga Y."/>
            <person name="Zwiers L.-H."/>
            <person name="Turgeon B."/>
            <person name="Goodwin S."/>
            <person name="Spatafora J."/>
            <person name="Crous P."/>
            <person name="Grigoriev I."/>
        </authorList>
    </citation>
    <scope>NUCLEOTIDE SEQUENCE</scope>
    <source>
        <strain evidence="3">CBS 123094</strain>
    </source>
</reference>
<evidence type="ECO:0000313" key="4">
    <source>
        <dbReference type="Proteomes" id="UP000799779"/>
    </source>
</evidence>
<dbReference type="EMBL" id="ML977576">
    <property type="protein sequence ID" value="KAF2002592.1"/>
    <property type="molecule type" value="Genomic_DNA"/>
</dbReference>
<dbReference type="OrthoDB" id="3798003at2759"/>
<accession>A0A6A5WLJ8</accession>
<dbReference type="AlphaFoldDB" id="A0A6A5WLJ8"/>
<feature type="chain" id="PRO_5025686585" evidence="2">
    <location>
        <begin position="20"/>
        <end position="602"/>
    </location>
</feature>
<evidence type="ECO:0000313" key="3">
    <source>
        <dbReference type="EMBL" id="KAF2002592.1"/>
    </source>
</evidence>
<feature type="signal peptide" evidence="2">
    <location>
        <begin position="1"/>
        <end position="19"/>
    </location>
</feature>
<protein>
    <submittedName>
        <fullName evidence="3">Uncharacterized protein</fullName>
    </submittedName>
</protein>
<name>A0A6A5WLJ8_9PLEO</name>
<keyword evidence="2" id="KW-0732">Signal</keyword>
<feature type="region of interest" description="Disordered" evidence="1">
    <location>
        <begin position="242"/>
        <end position="285"/>
    </location>
</feature>
<evidence type="ECO:0000256" key="1">
    <source>
        <dbReference type="SAM" id="MobiDB-lite"/>
    </source>
</evidence>
<sequence length="602" mass="64137">MHSLALLVGIGALASYAVASTITAAAILPRATDHWIGVDPWEIGLGTDSQYVAPVGTDTHILQHHGEDETKWIGVNTEYLTKETVTKVIDNVETVITSTVMISVTTATAAADGLEVGDVTILMAENFRGALSEAVAVAAKACAPGAKRRRRQDGGDFLACAIDASSKAATGGQGSGAFDLVDPDAWQTLALEVGQNAPELLANAFAVLGNAAARNKLLVFFMGIAATSYVAGEMAQEHGIPGKFRVPAGKVGDDKPKPSGTRIPGPPSSSAESCNPEATPDVDSPECIAEDCKGQDLRCTVGKDKGCRCVEWSQEVHAGMYDKEFAEEQYRIIAEAMKDLPDSVPPNCLVNTNGLNFEGEPKADPMSWCMCTSGTSKGLYPTLAAKTGDPACAYGSMPTETITISHRPKPTGPVTSCRLVTQTIVLPDVSTVATSCTCNDDSGHAVKTKVENGVTVTTCPDAPAETAKPPPIKFPQNEPFNCAIGSDVTFRLEGRGSVTNSVTNLCKQYIDKDVKYYKDIEGGWQNSGFRDLDSITSSPTHTIFVEIMPEERACEGDEFIIDFKKMGLDRCKQNFLKIFDTCPLKGGYNYADCATWSVSTWE</sequence>
<keyword evidence="4" id="KW-1185">Reference proteome</keyword>
<organism evidence="3 4">
    <name type="scientific">Amniculicola lignicola CBS 123094</name>
    <dbReference type="NCBI Taxonomy" id="1392246"/>
    <lineage>
        <taxon>Eukaryota</taxon>
        <taxon>Fungi</taxon>
        <taxon>Dikarya</taxon>
        <taxon>Ascomycota</taxon>
        <taxon>Pezizomycotina</taxon>
        <taxon>Dothideomycetes</taxon>
        <taxon>Pleosporomycetidae</taxon>
        <taxon>Pleosporales</taxon>
        <taxon>Amniculicolaceae</taxon>
        <taxon>Amniculicola</taxon>
    </lineage>
</organism>
<dbReference type="Proteomes" id="UP000799779">
    <property type="component" value="Unassembled WGS sequence"/>
</dbReference>
<evidence type="ECO:0000256" key="2">
    <source>
        <dbReference type="SAM" id="SignalP"/>
    </source>
</evidence>
<proteinExistence type="predicted"/>
<gene>
    <name evidence="3" type="ORF">P154DRAFT_573795</name>
</gene>